<dbReference type="RefSeq" id="WP_060833376.1">
    <property type="nucleotide sequence ID" value="NZ_JAKCFE010000031.1"/>
</dbReference>
<accession>A0A0D6AWX9</accession>
<dbReference type="PATRIC" id="fig|35806.4.peg.4228"/>
<evidence type="ECO:0000313" key="2">
    <source>
        <dbReference type="EMBL" id="BAQ71244.1"/>
    </source>
</evidence>
<dbReference type="EMBL" id="AP014800">
    <property type="protein sequence ID" value="BAQ71244.1"/>
    <property type="molecule type" value="Genomic_DNA"/>
</dbReference>
<dbReference type="KEGG" id="rsu:NHU_00044"/>
<dbReference type="EMBL" id="AP014800">
    <property type="protein sequence ID" value="BAQ67216.1"/>
    <property type="molecule type" value="Genomic_DNA"/>
</dbReference>
<dbReference type="Proteomes" id="UP000064912">
    <property type="component" value="Chromosome"/>
</dbReference>
<name>A0A0D6AWX9_RHOSU</name>
<protein>
    <submittedName>
        <fullName evidence="1">C-type cytochrome biogenesis membrane protein</fullName>
    </submittedName>
</protein>
<sequence length="60" mass="6874">MDDVFREYYKRFGDLPSSRRMPDEVLGKLDELCAMAVARGRKLTDEELELAPEPPLNAMS</sequence>
<evidence type="ECO:0000313" key="1">
    <source>
        <dbReference type="EMBL" id="BAQ67216.1"/>
    </source>
</evidence>
<organism evidence="1 3">
    <name type="scientific">Rhodovulum sulfidophilum</name>
    <name type="common">Rhodobacter sulfidophilus</name>
    <dbReference type="NCBI Taxonomy" id="35806"/>
    <lineage>
        <taxon>Bacteria</taxon>
        <taxon>Pseudomonadati</taxon>
        <taxon>Pseudomonadota</taxon>
        <taxon>Alphaproteobacteria</taxon>
        <taxon>Rhodobacterales</taxon>
        <taxon>Paracoccaceae</taxon>
        <taxon>Rhodovulum</taxon>
    </lineage>
</organism>
<reference evidence="1 3" key="1">
    <citation type="submission" date="2015-02" db="EMBL/GenBank/DDBJ databases">
        <title>Genome sequene of Rhodovulum sulfidophilum DSM 2351.</title>
        <authorList>
            <person name="Nagao N."/>
        </authorList>
    </citation>
    <scope>NUCLEOTIDE SEQUENCE [LARGE SCALE GENOMIC DNA]</scope>
    <source>
        <strain evidence="1 3">DSM 2351</strain>
    </source>
</reference>
<gene>
    <name evidence="1" type="primary">cycK</name>
    <name evidence="1" type="ORF">NHU_00044</name>
    <name evidence="2" type="ORF">NHU_04122</name>
</gene>
<dbReference type="AlphaFoldDB" id="A0A0D6AWX9"/>
<dbReference type="KEGG" id="rsu:NHU_04122"/>
<proteinExistence type="predicted"/>
<evidence type="ECO:0000313" key="3">
    <source>
        <dbReference type="Proteomes" id="UP000064912"/>
    </source>
</evidence>